<dbReference type="EMBL" id="QXFL01000004">
    <property type="protein sequence ID" value="RIV85681.1"/>
    <property type="molecule type" value="Genomic_DNA"/>
</dbReference>
<name>A0A418NRG8_9SPHN</name>
<evidence type="ECO:0000313" key="5">
    <source>
        <dbReference type="Proteomes" id="UP000286576"/>
    </source>
</evidence>
<evidence type="ECO:0000256" key="1">
    <source>
        <dbReference type="ARBA" id="ARBA00023125"/>
    </source>
</evidence>
<dbReference type="Proteomes" id="UP000286576">
    <property type="component" value="Unassembled WGS sequence"/>
</dbReference>
<keyword evidence="1 2" id="KW-0238">DNA-binding</keyword>
<dbReference type="SUPFAM" id="SSF48498">
    <property type="entry name" value="Tetracyclin repressor-like, C-terminal domain"/>
    <property type="match status" value="1"/>
</dbReference>
<dbReference type="InterPro" id="IPR001647">
    <property type="entry name" value="HTH_TetR"/>
</dbReference>
<dbReference type="InterPro" id="IPR036271">
    <property type="entry name" value="Tet_transcr_reg_TetR-rel_C_sf"/>
</dbReference>
<accession>A0A418NRG8</accession>
<gene>
    <name evidence="4" type="ORF">D2V07_10085</name>
</gene>
<dbReference type="SUPFAM" id="SSF46689">
    <property type="entry name" value="Homeodomain-like"/>
    <property type="match status" value="1"/>
</dbReference>
<organism evidence="4 5">
    <name type="scientific">Aurantiacibacter zhengii</name>
    <dbReference type="NCBI Taxonomy" id="2307003"/>
    <lineage>
        <taxon>Bacteria</taxon>
        <taxon>Pseudomonadati</taxon>
        <taxon>Pseudomonadota</taxon>
        <taxon>Alphaproteobacteria</taxon>
        <taxon>Sphingomonadales</taxon>
        <taxon>Erythrobacteraceae</taxon>
        <taxon>Aurantiacibacter</taxon>
    </lineage>
</organism>
<evidence type="ECO:0000256" key="2">
    <source>
        <dbReference type="PROSITE-ProRule" id="PRU00335"/>
    </source>
</evidence>
<dbReference type="AlphaFoldDB" id="A0A418NRG8"/>
<comment type="caution">
    <text evidence="4">The sequence shown here is derived from an EMBL/GenBank/DDBJ whole genome shotgun (WGS) entry which is preliminary data.</text>
</comment>
<dbReference type="InterPro" id="IPR009057">
    <property type="entry name" value="Homeodomain-like_sf"/>
</dbReference>
<keyword evidence="5" id="KW-1185">Reference proteome</keyword>
<dbReference type="Pfam" id="PF00440">
    <property type="entry name" value="TetR_N"/>
    <property type="match status" value="1"/>
</dbReference>
<dbReference type="InterPro" id="IPR050109">
    <property type="entry name" value="HTH-type_TetR-like_transc_reg"/>
</dbReference>
<dbReference type="GO" id="GO:0000976">
    <property type="term" value="F:transcription cis-regulatory region binding"/>
    <property type="evidence" value="ECO:0007669"/>
    <property type="project" value="TreeGrafter"/>
</dbReference>
<reference evidence="4 5" key="1">
    <citation type="submission" date="2018-08" db="EMBL/GenBank/DDBJ databases">
        <title>Erythrobacter zhengii sp.nov., a bacterium isolated from deep-sea sediment.</title>
        <authorList>
            <person name="Fang C."/>
            <person name="Wu Y.-H."/>
            <person name="Sun C."/>
            <person name="Wang H."/>
            <person name="Cheng H."/>
            <person name="Meng F.-X."/>
            <person name="Wang C.-S."/>
            <person name="Xu X.-W."/>
        </authorList>
    </citation>
    <scope>NUCLEOTIDE SEQUENCE [LARGE SCALE GENOMIC DNA]</scope>
    <source>
        <strain evidence="4 5">V18</strain>
    </source>
</reference>
<feature type="DNA-binding region" description="H-T-H motif" evidence="2">
    <location>
        <begin position="34"/>
        <end position="53"/>
    </location>
</feature>
<evidence type="ECO:0000313" key="4">
    <source>
        <dbReference type="EMBL" id="RIV85681.1"/>
    </source>
</evidence>
<dbReference type="Gene3D" id="1.10.10.60">
    <property type="entry name" value="Homeodomain-like"/>
    <property type="match status" value="1"/>
</dbReference>
<proteinExistence type="predicted"/>
<dbReference type="InterPro" id="IPR039536">
    <property type="entry name" value="TetR_C_Proteobacteria"/>
</dbReference>
<dbReference type="PRINTS" id="PR00455">
    <property type="entry name" value="HTHTETR"/>
</dbReference>
<dbReference type="PANTHER" id="PTHR30055:SF146">
    <property type="entry name" value="HTH-TYPE TRANSCRIPTIONAL DUAL REGULATOR CECR"/>
    <property type="match status" value="1"/>
</dbReference>
<dbReference type="Pfam" id="PF14246">
    <property type="entry name" value="TetR_C_7"/>
    <property type="match status" value="1"/>
</dbReference>
<dbReference type="GO" id="GO:0003700">
    <property type="term" value="F:DNA-binding transcription factor activity"/>
    <property type="evidence" value="ECO:0007669"/>
    <property type="project" value="TreeGrafter"/>
</dbReference>
<dbReference type="PROSITE" id="PS50977">
    <property type="entry name" value="HTH_TETR_2"/>
    <property type="match status" value="1"/>
</dbReference>
<dbReference type="RefSeq" id="WP_119586873.1">
    <property type="nucleotide sequence ID" value="NZ_CAWODQ010000024.1"/>
</dbReference>
<evidence type="ECO:0000259" key="3">
    <source>
        <dbReference type="PROSITE" id="PS50977"/>
    </source>
</evidence>
<feature type="domain" description="HTH tetR-type" evidence="3">
    <location>
        <begin position="11"/>
        <end position="71"/>
    </location>
</feature>
<dbReference type="Gene3D" id="1.10.357.10">
    <property type="entry name" value="Tetracycline Repressor, domain 2"/>
    <property type="match status" value="1"/>
</dbReference>
<sequence length="203" mass="22377">MFSAAESCRLNRRRRALIAAARELFVEQGYEKTALSEIVERSGGSLATVYKLFGNKEGILEAVVFEKASSGAAMVDEAARRGGAPAEILWRLSESFRSHFLDPETVALVRIVIARSINDRAFARQFFEQTATRTLDALTELFRSWKASGAEMSGEPEVLAELFLGLFVSDVHTEAISHGMGILRTSERLRARTNFFIAGAGLN</sequence>
<dbReference type="OrthoDB" id="9816431at2"/>
<dbReference type="PANTHER" id="PTHR30055">
    <property type="entry name" value="HTH-TYPE TRANSCRIPTIONAL REGULATOR RUTR"/>
    <property type="match status" value="1"/>
</dbReference>
<protein>
    <submittedName>
        <fullName evidence="4">TetR/AcrR family transcriptional regulator</fullName>
    </submittedName>
</protein>